<evidence type="ECO:0000313" key="2">
    <source>
        <dbReference type="Proteomes" id="UP000738359"/>
    </source>
</evidence>
<accession>A0A9P6LVM5</accession>
<proteinExistence type="predicted"/>
<dbReference type="AlphaFoldDB" id="A0A9P6LVM5"/>
<comment type="caution">
    <text evidence="1">The sequence shown here is derived from an EMBL/GenBank/DDBJ whole genome shotgun (WGS) entry which is preliminary data.</text>
</comment>
<dbReference type="OrthoDB" id="2438225at2759"/>
<organism evidence="1 2">
    <name type="scientific">Mortierella alpina</name>
    <name type="common">Oleaginous fungus</name>
    <name type="synonym">Mortierella renispora</name>
    <dbReference type="NCBI Taxonomy" id="64518"/>
    <lineage>
        <taxon>Eukaryota</taxon>
        <taxon>Fungi</taxon>
        <taxon>Fungi incertae sedis</taxon>
        <taxon>Mucoromycota</taxon>
        <taxon>Mortierellomycotina</taxon>
        <taxon>Mortierellomycetes</taxon>
        <taxon>Mortierellales</taxon>
        <taxon>Mortierellaceae</taxon>
        <taxon>Mortierella</taxon>
    </lineage>
</organism>
<name>A0A9P6LVM5_MORAP</name>
<protein>
    <submittedName>
        <fullName evidence="1">Uncharacterized protein</fullName>
    </submittedName>
</protein>
<reference evidence="1" key="1">
    <citation type="journal article" date="2020" name="Fungal Divers.">
        <title>Resolving the Mortierellaceae phylogeny through synthesis of multi-gene phylogenetics and phylogenomics.</title>
        <authorList>
            <person name="Vandepol N."/>
            <person name="Liber J."/>
            <person name="Desiro A."/>
            <person name="Na H."/>
            <person name="Kennedy M."/>
            <person name="Barry K."/>
            <person name="Grigoriev I.V."/>
            <person name="Miller A.N."/>
            <person name="O'Donnell K."/>
            <person name="Stajich J.E."/>
            <person name="Bonito G."/>
        </authorList>
    </citation>
    <scope>NUCLEOTIDE SEQUENCE</scope>
    <source>
        <strain evidence="1">CK1249</strain>
    </source>
</reference>
<sequence length="139" mass="14627">MTAPVPSTRPFTGLKKKVMYIGQLAILSSLLLSVAGASCTVSTTHRSLYIKKATETNGATLSFATSDGFNDKFHVTCKKGGGKGKKCGPGPFCISYTCTPIEVRITGATYLGATIGLGKNPSASGTQGAYTYDDYWSCY</sequence>
<dbReference type="EMBL" id="JAAAHY010001762">
    <property type="protein sequence ID" value="KAF9946910.1"/>
    <property type="molecule type" value="Genomic_DNA"/>
</dbReference>
<keyword evidence="2" id="KW-1185">Reference proteome</keyword>
<gene>
    <name evidence="1" type="ORF">BGZ70_002969</name>
</gene>
<dbReference type="Proteomes" id="UP000738359">
    <property type="component" value="Unassembled WGS sequence"/>
</dbReference>
<evidence type="ECO:0000313" key="1">
    <source>
        <dbReference type="EMBL" id="KAF9946910.1"/>
    </source>
</evidence>